<accession>A0A5P2CCW0</accession>
<protein>
    <submittedName>
        <fullName evidence="2">Uncharacterized protein</fullName>
    </submittedName>
</protein>
<dbReference type="AlphaFoldDB" id="A0A5P2CCW0"/>
<dbReference type="OrthoDB" id="9816502at2"/>
<sequence>MTFDSAVDGPGLCTRTPDALLDAEPPPKDSPRYRAWLDFRSVAVRQQSTMPACHPPPPRPPTRLPTGDIAVSVLNALDPELTVPKRVAGRVSAPSDWHPADPLDPLLVAPSFPTPMYRALADLSQDLLLPGVGDIPANCVAGLAINPRFVEAFLVGLNHHVGRLLLARHFPTDQRGTCFRQFWDPAGRVPAPATAAERHDIPALHEWTAASDLGEHLRGGRHFVLLLRGDLLRRYPDAVIYLAQGEWYEPGTGLPSRRRPKSAPPGLSPGAPEHPEKYPLFRGSLAPDVTFIAFPVTPEAAIGDPDPAGSRPGFFVVIQQQLTELRFGIDTAEPTALTGSWRDLWWGNVPLTPSGHIDLDQPLQGFGDRTDNPLGLRWGATSAHQAAITTQAPFRAAIHASDLLEPPP</sequence>
<evidence type="ECO:0000313" key="3">
    <source>
        <dbReference type="Proteomes" id="UP000322927"/>
    </source>
</evidence>
<dbReference type="EMBL" id="CP029192">
    <property type="protein sequence ID" value="QES38589.1"/>
    <property type="molecule type" value="Genomic_DNA"/>
</dbReference>
<organism evidence="2 3">
    <name type="scientific">Streptomyces venezuelae</name>
    <dbReference type="NCBI Taxonomy" id="54571"/>
    <lineage>
        <taxon>Bacteria</taxon>
        <taxon>Bacillati</taxon>
        <taxon>Actinomycetota</taxon>
        <taxon>Actinomycetes</taxon>
        <taxon>Kitasatosporales</taxon>
        <taxon>Streptomycetaceae</taxon>
        <taxon>Streptomyces</taxon>
    </lineage>
</organism>
<name>A0A5P2CCW0_STRVZ</name>
<reference evidence="2 3" key="1">
    <citation type="submission" date="2018-05" db="EMBL/GenBank/DDBJ databases">
        <title>Streptomyces venezuelae.</title>
        <authorList>
            <person name="Kim W."/>
            <person name="Lee N."/>
            <person name="Cho B.-K."/>
        </authorList>
    </citation>
    <scope>NUCLEOTIDE SEQUENCE [LARGE SCALE GENOMIC DNA]</scope>
    <source>
        <strain evidence="2 3">ATCC 14584</strain>
    </source>
</reference>
<evidence type="ECO:0000313" key="2">
    <source>
        <dbReference type="EMBL" id="QES38589.1"/>
    </source>
</evidence>
<dbReference type="Proteomes" id="UP000322927">
    <property type="component" value="Chromosome"/>
</dbReference>
<feature type="region of interest" description="Disordered" evidence="1">
    <location>
        <begin position="252"/>
        <end position="277"/>
    </location>
</feature>
<dbReference type="RefSeq" id="WP_150220765.1">
    <property type="nucleotide sequence ID" value="NZ_CP029192.1"/>
</dbReference>
<evidence type="ECO:0000256" key="1">
    <source>
        <dbReference type="SAM" id="MobiDB-lite"/>
    </source>
</evidence>
<gene>
    <name evidence="2" type="ORF">DEJ48_38905</name>
</gene>
<feature type="region of interest" description="Disordered" evidence="1">
    <location>
        <begin position="1"/>
        <end position="29"/>
    </location>
</feature>
<proteinExistence type="predicted"/>